<dbReference type="InterPro" id="IPR050221">
    <property type="entry name" value="26S_Proteasome_ATPase"/>
</dbReference>
<dbReference type="InterPro" id="IPR003593">
    <property type="entry name" value="AAA+_ATPase"/>
</dbReference>
<dbReference type="Pfam" id="PF22977">
    <property type="entry name" value="WHD"/>
    <property type="match status" value="1"/>
</dbReference>
<gene>
    <name evidence="6" type="ORF">LVJ94_24795</name>
</gene>
<dbReference type="InterPro" id="IPR027417">
    <property type="entry name" value="P-loop_NTPase"/>
</dbReference>
<protein>
    <submittedName>
        <fullName evidence="6">ATP-binding protein</fullName>
    </submittedName>
</protein>
<keyword evidence="7" id="KW-1185">Reference proteome</keyword>
<dbReference type="Gene3D" id="3.40.50.300">
    <property type="entry name" value="P-loop containing nucleotide triphosphate hydrolases"/>
    <property type="match status" value="1"/>
</dbReference>
<dbReference type="EMBL" id="CP089983">
    <property type="protein sequence ID" value="WXB10433.1"/>
    <property type="molecule type" value="Genomic_DNA"/>
</dbReference>
<sequence length="651" mass="71996">MEWVRLRLERAVSGATEESEQALADAEAAMIASAWGSPSRLEVLIERFALSKFEYEVLLLCLAMEIDTSVAPLCARAQQDPRKAYPTFALAMSLFDEPTWDALSPERPLRLWHLIELDAIDTLSLTARALRIDERVLSFVKGVHHVDARWMPLLEPLEGARDLALPPSHRAIADAVVRRIGAGSRETGFPAVQLVGRDAQSVQLIAAHVEDALGFRPYRLHADLLPSGTNELDLLVRLWRREAMLGPVALYVDAHNVGESSASTLERFIARVPGVVLVGTREPRATGDRSSAIFEVSKPTAAERSAIWLEHLGPEAEDLAGRLSGQFELDTVAIQGLAATVSRDPDGALDGAGLWHACVDATAPRVEGLARRITPHAQWDDLVLPEKELSQLREMAAQVEHRTTVYDTWGFGARSQRGLALTALFSGESGTGKTFAAEVLASELKLQLLFIDLSAVVSKYIGETEKNLRRVFDGAEDSGAILFFDEADACFGKRSDVKDSHDRYANLEVSYLLQRMEAYRGLAILATNMKSALDPAFMRRLRFSVRFAFPGERERRAIWRRAFPAEAPLGRLDYERLAKFALTGGSIRNVSMNAAFAAAQARTVITMPAVLGAIRSELQKLERRSNESEFRWQESELDDESDRITEDAVAQ</sequence>
<dbReference type="SMART" id="SM00382">
    <property type="entry name" value="AAA"/>
    <property type="match status" value="1"/>
</dbReference>
<evidence type="ECO:0000313" key="6">
    <source>
        <dbReference type="EMBL" id="WXB10433.1"/>
    </source>
</evidence>
<dbReference type="PANTHER" id="PTHR23073">
    <property type="entry name" value="26S PROTEASOME REGULATORY SUBUNIT"/>
    <property type="match status" value="1"/>
</dbReference>
<dbReference type="CDD" id="cd19481">
    <property type="entry name" value="RecA-like_protease"/>
    <property type="match status" value="1"/>
</dbReference>
<organism evidence="6 7">
    <name type="scientific">Pendulispora rubella</name>
    <dbReference type="NCBI Taxonomy" id="2741070"/>
    <lineage>
        <taxon>Bacteria</taxon>
        <taxon>Pseudomonadati</taxon>
        <taxon>Myxococcota</taxon>
        <taxon>Myxococcia</taxon>
        <taxon>Myxococcales</taxon>
        <taxon>Sorangiineae</taxon>
        <taxon>Pendulisporaceae</taxon>
        <taxon>Pendulispora</taxon>
    </lineage>
</organism>
<feature type="compositionally biased region" description="Basic and acidic residues" evidence="4">
    <location>
        <begin position="624"/>
        <end position="634"/>
    </location>
</feature>
<keyword evidence="2" id="KW-0547">Nucleotide-binding</keyword>
<comment type="similarity">
    <text evidence="1">Belongs to the AAA ATPase family.</text>
</comment>
<evidence type="ECO:0000256" key="1">
    <source>
        <dbReference type="ARBA" id="ARBA00006914"/>
    </source>
</evidence>
<feature type="domain" description="AAA+ ATPase" evidence="5">
    <location>
        <begin position="419"/>
        <end position="553"/>
    </location>
</feature>
<proteinExistence type="inferred from homology"/>
<name>A0ABZ2LHK5_9BACT</name>
<dbReference type="GO" id="GO:0005524">
    <property type="term" value="F:ATP binding"/>
    <property type="evidence" value="ECO:0007669"/>
    <property type="project" value="UniProtKB-KW"/>
</dbReference>
<dbReference type="InterPro" id="IPR054472">
    <property type="entry name" value="WHD"/>
</dbReference>
<dbReference type="RefSeq" id="WP_394840108.1">
    <property type="nucleotide sequence ID" value="NZ_CP089929.1"/>
</dbReference>
<feature type="region of interest" description="Disordered" evidence="4">
    <location>
        <begin position="624"/>
        <end position="651"/>
    </location>
</feature>
<feature type="compositionally biased region" description="Basic and acidic residues" evidence="4">
    <location>
        <begin position="642"/>
        <end position="651"/>
    </location>
</feature>
<dbReference type="SUPFAM" id="SSF52540">
    <property type="entry name" value="P-loop containing nucleoside triphosphate hydrolases"/>
    <property type="match status" value="1"/>
</dbReference>
<reference evidence="6" key="1">
    <citation type="submission" date="2021-12" db="EMBL/GenBank/DDBJ databases">
        <title>Discovery of the Pendulisporaceae a myxobacterial family with distinct sporulation behavior and unique specialized metabolism.</title>
        <authorList>
            <person name="Garcia R."/>
            <person name="Popoff A."/>
            <person name="Bader C.D."/>
            <person name="Loehr J."/>
            <person name="Walesch S."/>
            <person name="Walt C."/>
            <person name="Boldt J."/>
            <person name="Bunk B."/>
            <person name="Haeckl F.J.F.P.J."/>
            <person name="Gunesch A.P."/>
            <person name="Birkelbach J."/>
            <person name="Nuebel U."/>
            <person name="Pietschmann T."/>
            <person name="Bach T."/>
            <person name="Mueller R."/>
        </authorList>
    </citation>
    <scope>NUCLEOTIDE SEQUENCE</scope>
    <source>
        <strain evidence="6">MSr11367</strain>
    </source>
</reference>
<dbReference type="Pfam" id="PF00004">
    <property type="entry name" value="AAA"/>
    <property type="match status" value="1"/>
</dbReference>
<evidence type="ECO:0000256" key="3">
    <source>
        <dbReference type="ARBA" id="ARBA00022840"/>
    </source>
</evidence>
<dbReference type="Proteomes" id="UP001374803">
    <property type="component" value="Chromosome"/>
</dbReference>
<evidence type="ECO:0000313" key="7">
    <source>
        <dbReference type="Proteomes" id="UP001374803"/>
    </source>
</evidence>
<evidence type="ECO:0000256" key="2">
    <source>
        <dbReference type="ARBA" id="ARBA00022741"/>
    </source>
</evidence>
<evidence type="ECO:0000259" key="5">
    <source>
        <dbReference type="SMART" id="SM00382"/>
    </source>
</evidence>
<keyword evidence="3 6" id="KW-0067">ATP-binding</keyword>
<evidence type="ECO:0000256" key="4">
    <source>
        <dbReference type="SAM" id="MobiDB-lite"/>
    </source>
</evidence>
<accession>A0ABZ2LHK5</accession>
<dbReference type="InterPro" id="IPR003959">
    <property type="entry name" value="ATPase_AAA_core"/>
</dbReference>